<evidence type="ECO:0000256" key="1">
    <source>
        <dbReference type="ARBA" id="ARBA00004196"/>
    </source>
</evidence>
<comment type="subcellular location">
    <subcellularLocation>
        <location evidence="1">Cell envelope</location>
    </subcellularLocation>
</comment>
<evidence type="ECO:0000259" key="7">
    <source>
        <dbReference type="PROSITE" id="PS50983"/>
    </source>
</evidence>
<dbReference type="Gene3D" id="3.40.50.1980">
    <property type="entry name" value="Nitrogenase molybdenum iron protein domain"/>
    <property type="match status" value="2"/>
</dbReference>
<evidence type="ECO:0000256" key="6">
    <source>
        <dbReference type="SAM" id="SignalP"/>
    </source>
</evidence>
<feature type="signal peptide" evidence="6">
    <location>
        <begin position="1"/>
        <end position="22"/>
    </location>
</feature>
<dbReference type="InterPro" id="IPR051313">
    <property type="entry name" value="Bact_iron-sidero_bind"/>
</dbReference>
<organism evidence="8 9">
    <name type="scientific">Marinomonas aquiplantarum</name>
    <dbReference type="NCBI Taxonomy" id="491951"/>
    <lineage>
        <taxon>Bacteria</taxon>
        <taxon>Pseudomonadati</taxon>
        <taxon>Pseudomonadota</taxon>
        <taxon>Gammaproteobacteria</taxon>
        <taxon>Oceanospirillales</taxon>
        <taxon>Oceanospirillaceae</taxon>
        <taxon>Marinomonas</taxon>
    </lineage>
</organism>
<dbReference type="PANTHER" id="PTHR30532:SF24">
    <property type="entry name" value="FERRIC ENTEROBACTIN-BINDING PERIPLASMIC PROTEIN FEPB"/>
    <property type="match status" value="1"/>
</dbReference>
<gene>
    <name evidence="8" type="ORF">DFP76_103135</name>
</gene>
<dbReference type="Pfam" id="PF01497">
    <property type="entry name" value="Peripla_BP_2"/>
    <property type="match status" value="1"/>
</dbReference>
<keyword evidence="4" id="KW-0406">Ion transport</keyword>
<dbReference type="SUPFAM" id="SSF53807">
    <property type="entry name" value="Helical backbone' metal receptor"/>
    <property type="match status" value="1"/>
</dbReference>
<keyword evidence="3" id="KW-0813">Transport</keyword>
<evidence type="ECO:0000256" key="5">
    <source>
        <dbReference type="ARBA" id="ARBA00022729"/>
    </source>
</evidence>
<dbReference type="PANTHER" id="PTHR30532">
    <property type="entry name" value="IRON III DICITRATE-BINDING PERIPLASMIC PROTEIN"/>
    <property type="match status" value="1"/>
</dbReference>
<protein>
    <submittedName>
        <fullName evidence="8">Iron complex transport system substrate-binding protein</fullName>
    </submittedName>
</protein>
<comment type="caution">
    <text evidence="8">The sequence shown here is derived from an EMBL/GenBank/DDBJ whole genome shotgun (WGS) entry which is preliminary data.</text>
</comment>
<dbReference type="EMBL" id="QNRF01000003">
    <property type="protein sequence ID" value="RBO83861.1"/>
    <property type="molecule type" value="Genomic_DNA"/>
</dbReference>
<dbReference type="NCBIfam" id="NF008200">
    <property type="entry name" value="PRK10957.1"/>
    <property type="match status" value="1"/>
</dbReference>
<accession>A0A366D1D7</accession>
<dbReference type="OrthoDB" id="9793175at2"/>
<evidence type="ECO:0000313" key="9">
    <source>
        <dbReference type="Proteomes" id="UP000252086"/>
    </source>
</evidence>
<dbReference type="InterPro" id="IPR002491">
    <property type="entry name" value="ABC_transptr_periplasmic_BD"/>
</dbReference>
<evidence type="ECO:0000256" key="4">
    <source>
        <dbReference type="ARBA" id="ARBA00022496"/>
    </source>
</evidence>
<dbReference type="FunFam" id="3.40.50.1980:FF:000009">
    <property type="entry name" value="Iron-enterobactin transporter periplasmic binding protein"/>
    <property type="match status" value="1"/>
</dbReference>
<name>A0A366D1D7_9GAMM</name>
<sequence>MKKATLISQFILSSILCLLITACQDTSEHTSSDLKIDQVRKDNSGWPRTLMTSYGEVTLSQPPKRIVSTSITITGTLLAIDAPIIGSGATIPNTNISDDRGFFTQWSELATKKNLKALYQTEHNAEAVVRANPDLIIISQTGGDSALKLYDQLKDIAPTVVINYSNKSWMQLANVFGEFLGLENNADTLIHSFNQQITEFKNTTTLPPQPTTALVYYQDGTGGNIWTPESAQGQLLTQLGFTLAPIPDTVRGDLSMGKRNDIVIASGERFPDALTGNTLLLFATESPQEEAVRNNSYLSDVPAVVNNSIYSVGNDTFRLDYFSSRNMIKRLENLFKKSSSHKLSSNQ</sequence>
<keyword evidence="4" id="KW-0410">Iron transport</keyword>
<keyword evidence="5 6" id="KW-0732">Signal</keyword>
<dbReference type="GO" id="GO:1901678">
    <property type="term" value="P:iron coordination entity transport"/>
    <property type="evidence" value="ECO:0007669"/>
    <property type="project" value="UniProtKB-ARBA"/>
</dbReference>
<dbReference type="AlphaFoldDB" id="A0A366D1D7"/>
<proteinExistence type="inferred from homology"/>
<reference evidence="8 9" key="1">
    <citation type="submission" date="2018-06" db="EMBL/GenBank/DDBJ databases">
        <title>Genomic Encyclopedia of Type Strains, Phase III (KMG-III): the genomes of soil and plant-associated and newly described type strains.</title>
        <authorList>
            <person name="Whitman W."/>
        </authorList>
    </citation>
    <scope>NUCLEOTIDE SEQUENCE [LARGE SCALE GENOMIC DNA]</scope>
    <source>
        <strain evidence="8 9">CECT 7732</strain>
    </source>
</reference>
<keyword evidence="4" id="KW-0408">Iron</keyword>
<dbReference type="PROSITE" id="PS51257">
    <property type="entry name" value="PROKAR_LIPOPROTEIN"/>
    <property type="match status" value="1"/>
</dbReference>
<comment type="similarity">
    <text evidence="2">Belongs to the bacterial solute-binding protein 8 family.</text>
</comment>
<dbReference type="Proteomes" id="UP000252086">
    <property type="component" value="Unassembled WGS sequence"/>
</dbReference>
<dbReference type="RefSeq" id="WP_113873854.1">
    <property type="nucleotide sequence ID" value="NZ_QNRF01000003.1"/>
</dbReference>
<feature type="domain" description="Fe/B12 periplasmic-binding" evidence="7">
    <location>
        <begin position="65"/>
        <end position="339"/>
    </location>
</feature>
<dbReference type="PROSITE" id="PS50983">
    <property type="entry name" value="FE_B12_PBP"/>
    <property type="match status" value="1"/>
</dbReference>
<keyword evidence="9" id="KW-1185">Reference proteome</keyword>
<evidence type="ECO:0000256" key="3">
    <source>
        <dbReference type="ARBA" id="ARBA00022448"/>
    </source>
</evidence>
<evidence type="ECO:0000256" key="2">
    <source>
        <dbReference type="ARBA" id="ARBA00008814"/>
    </source>
</evidence>
<dbReference type="GO" id="GO:0030288">
    <property type="term" value="C:outer membrane-bounded periplasmic space"/>
    <property type="evidence" value="ECO:0007669"/>
    <property type="project" value="TreeGrafter"/>
</dbReference>
<feature type="chain" id="PRO_5016818347" evidence="6">
    <location>
        <begin position="23"/>
        <end position="347"/>
    </location>
</feature>
<evidence type="ECO:0000313" key="8">
    <source>
        <dbReference type="EMBL" id="RBO83861.1"/>
    </source>
</evidence>